<dbReference type="Gene3D" id="3.10.350.10">
    <property type="entry name" value="LysM domain"/>
    <property type="match status" value="1"/>
</dbReference>
<dbReference type="GO" id="GO:0009253">
    <property type="term" value="P:peptidoglycan catabolic process"/>
    <property type="evidence" value="ECO:0007669"/>
    <property type="project" value="InterPro"/>
</dbReference>
<evidence type="ECO:0000256" key="5">
    <source>
        <dbReference type="ARBA" id="ARBA00023295"/>
    </source>
</evidence>
<sequence>MTMNGIDVSNWQAGLNISDVACDFVIAKATEGLNFVDKYCDKFIQQAIKLGKPFGFYHFARPKNDAVREAEYFYNNCRGYFGKGIPILDWESGNTSDVAWAKRWLDRVYQLSGVKPVIYMSESVVNANNWSAVAAADYGLWVAKYRDNNPDYNYSMASAGSRPKVKWWKFYCMWQWTSSGRLNGYNGNLDCNVFYGDVTTWNKYAGKSGTASKPTATPAPARKSNEVIAQEVINGAWGNGDDRKQRLTSAGYNYAVIQAIVNKLMSANKASKAVYYTVRSGDTLSGIASKYGTTYQRLAQINGIANPNRIYVGQRLRVK</sequence>
<dbReference type="SUPFAM" id="SSF54106">
    <property type="entry name" value="LysM domain"/>
    <property type="match status" value="1"/>
</dbReference>
<dbReference type="InterPro" id="IPR036779">
    <property type="entry name" value="LysM_dom_sf"/>
</dbReference>
<comment type="catalytic activity">
    <reaction evidence="1">
        <text>Hydrolysis of (1-&gt;4)-beta-linkages between N-acetylmuramic acid and N-acetyl-D-glucosamine residues in a peptidoglycan and between N-acetyl-D-glucosamine residues in chitodextrins.</text>
        <dbReference type="EC" id="3.2.1.17"/>
    </reaction>
</comment>
<dbReference type="GO" id="GO:0016998">
    <property type="term" value="P:cell wall macromolecule catabolic process"/>
    <property type="evidence" value="ECO:0007669"/>
    <property type="project" value="InterPro"/>
</dbReference>
<dbReference type="PROSITE" id="PS51904">
    <property type="entry name" value="GLYCOSYL_HYDROL_F25_2"/>
    <property type="match status" value="1"/>
</dbReference>
<dbReference type="PANTHER" id="PTHR34135:SF2">
    <property type="entry name" value="LYSOZYME"/>
    <property type="match status" value="1"/>
</dbReference>
<dbReference type="PANTHER" id="PTHR34135">
    <property type="entry name" value="LYSOZYME"/>
    <property type="match status" value="1"/>
</dbReference>
<dbReference type="SUPFAM" id="SSF51445">
    <property type="entry name" value="(Trans)glycosidases"/>
    <property type="match status" value="1"/>
</dbReference>
<dbReference type="GO" id="GO:0003796">
    <property type="term" value="F:lysozyme activity"/>
    <property type="evidence" value="ECO:0007669"/>
    <property type="project" value="UniProtKB-EC"/>
</dbReference>
<accession>A0A8S5M535</accession>
<dbReference type="Pfam" id="PF01183">
    <property type="entry name" value="Glyco_hydro_25"/>
    <property type="match status" value="1"/>
</dbReference>
<dbReference type="Pfam" id="PF08230">
    <property type="entry name" value="CW_7"/>
    <property type="match status" value="1"/>
</dbReference>
<evidence type="ECO:0000259" key="6">
    <source>
        <dbReference type="PROSITE" id="PS51782"/>
    </source>
</evidence>
<dbReference type="SMART" id="SM01095">
    <property type="entry name" value="Cpl-7"/>
    <property type="match status" value="1"/>
</dbReference>
<name>A0A8S5M535_9CAUD</name>
<dbReference type="PROSITE" id="PS51782">
    <property type="entry name" value="LYSM"/>
    <property type="match status" value="1"/>
</dbReference>
<evidence type="ECO:0000313" key="7">
    <source>
        <dbReference type="EMBL" id="DAD77413.1"/>
    </source>
</evidence>
<keyword evidence="5" id="KW-0326">Glycosidase</keyword>
<keyword evidence="4" id="KW-0378">Hydrolase</keyword>
<dbReference type="Gene3D" id="3.20.20.80">
    <property type="entry name" value="Glycosidases"/>
    <property type="match status" value="1"/>
</dbReference>
<evidence type="ECO:0000256" key="2">
    <source>
        <dbReference type="ARBA" id="ARBA00010646"/>
    </source>
</evidence>
<dbReference type="InterPro" id="IPR018392">
    <property type="entry name" value="LysM"/>
</dbReference>
<evidence type="ECO:0000256" key="4">
    <source>
        <dbReference type="ARBA" id="ARBA00022801"/>
    </source>
</evidence>
<dbReference type="InterPro" id="IPR013168">
    <property type="entry name" value="Cpl_7_lyso_C"/>
</dbReference>
<dbReference type="InterPro" id="IPR018077">
    <property type="entry name" value="Glyco_hydro_fam25_subgr"/>
</dbReference>
<dbReference type="InterPro" id="IPR017853">
    <property type="entry name" value="GH"/>
</dbReference>
<feature type="domain" description="LysM" evidence="6">
    <location>
        <begin position="274"/>
        <end position="318"/>
    </location>
</feature>
<comment type="similarity">
    <text evidence="2">Belongs to the glycosyl hydrolase 25 family.</text>
</comment>
<reference evidence="7" key="1">
    <citation type="journal article" date="2021" name="Proc. Natl. Acad. Sci. U.S.A.">
        <title>A Catalog of Tens of Thousands of Viruses from Human Metagenomes Reveals Hidden Associations with Chronic Diseases.</title>
        <authorList>
            <person name="Tisza M.J."/>
            <person name="Buck C.B."/>
        </authorList>
    </citation>
    <scope>NUCLEOTIDE SEQUENCE</scope>
    <source>
        <strain evidence="7">Ctulf7</strain>
    </source>
</reference>
<evidence type="ECO:0000256" key="3">
    <source>
        <dbReference type="ARBA" id="ARBA00012732"/>
    </source>
</evidence>
<dbReference type="SMART" id="SM00641">
    <property type="entry name" value="Glyco_25"/>
    <property type="match status" value="1"/>
</dbReference>
<dbReference type="InterPro" id="IPR002053">
    <property type="entry name" value="Glyco_hydro_25"/>
</dbReference>
<dbReference type="CDD" id="cd00118">
    <property type="entry name" value="LysM"/>
    <property type="match status" value="1"/>
</dbReference>
<dbReference type="GO" id="GO:0016052">
    <property type="term" value="P:carbohydrate catabolic process"/>
    <property type="evidence" value="ECO:0007669"/>
    <property type="project" value="TreeGrafter"/>
</dbReference>
<proteinExistence type="inferred from homology"/>
<organism evidence="7">
    <name type="scientific">Siphoviridae sp. ctulf7</name>
    <dbReference type="NCBI Taxonomy" id="2826505"/>
    <lineage>
        <taxon>Viruses</taxon>
        <taxon>Duplodnaviria</taxon>
        <taxon>Heunggongvirae</taxon>
        <taxon>Uroviricota</taxon>
        <taxon>Caudoviricetes</taxon>
    </lineage>
</organism>
<protein>
    <recommendedName>
        <fullName evidence="3">lysozyme</fullName>
        <ecNumber evidence="3">3.2.1.17</ecNumber>
    </recommendedName>
</protein>
<dbReference type="EMBL" id="BK014825">
    <property type="protein sequence ID" value="DAD77413.1"/>
    <property type="molecule type" value="Genomic_DNA"/>
</dbReference>
<dbReference type="SMART" id="SM00257">
    <property type="entry name" value="LysM"/>
    <property type="match status" value="1"/>
</dbReference>
<evidence type="ECO:0000256" key="1">
    <source>
        <dbReference type="ARBA" id="ARBA00000632"/>
    </source>
</evidence>
<dbReference type="Pfam" id="PF01476">
    <property type="entry name" value="LysM"/>
    <property type="match status" value="1"/>
</dbReference>
<dbReference type="EC" id="3.2.1.17" evidence="3"/>